<dbReference type="STRING" id="1798647.A2855_00270"/>
<evidence type="ECO:0000256" key="3">
    <source>
        <dbReference type="ARBA" id="ARBA00022692"/>
    </source>
</evidence>
<evidence type="ECO:0000256" key="1">
    <source>
        <dbReference type="ARBA" id="ARBA00004651"/>
    </source>
</evidence>
<name>A0A1G2C869_9BACT</name>
<feature type="transmembrane region" description="Helical" evidence="6">
    <location>
        <begin position="28"/>
        <end position="50"/>
    </location>
</feature>
<feature type="transmembrane region" description="Helical" evidence="6">
    <location>
        <begin position="154"/>
        <end position="174"/>
    </location>
</feature>
<evidence type="ECO:0000313" key="9">
    <source>
        <dbReference type="Proteomes" id="UP000179059"/>
    </source>
</evidence>
<keyword evidence="3 6" id="KW-0812">Transmembrane</keyword>
<evidence type="ECO:0000259" key="7">
    <source>
        <dbReference type="Pfam" id="PF09335"/>
    </source>
</evidence>
<dbReference type="AlphaFoldDB" id="A0A1G2C869"/>
<keyword evidence="5 6" id="KW-0472">Membrane</keyword>
<organism evidence="8 9">
    <name type="scientific">Candidatus Liptonbacteria bacterium RIFCSPHIGHO2_01_FULL_57_28</name>
    <dbReference type="NCBI Taxonomy" id="1798647"/>
    <lineage>
        <taxon>Bacteria</taxon>
        <taxon>Candidatus Liptoniibacteriota</taxon>
    </lineage>
</organism>
<dbReference type="GO" id="GO:0005886">
    <property type="term" value="C:plasma membrane"/>
    <property type="evidence" value="ECO:0007669"/>
    <property type="project" value="UniProtKB-SubCell"/>
</dbReference>
<evidence type="ECO:0000256" key="5">
    <source>
        <dbReference type="ARBA" id="ARBA00023136"/>
    </source>
</evidence>
<feature type="transmembrane region" description="Helical" evidence="6">
    <location>
        <begin position="57"/>
        <end position="78"/>
    </location>
</feature>
<comment type="caution">
    <text evidence="8">The sequence shown here is derived from an EMBL/GenBank/DDBJ whole genome shotgun (WGS) entry which is preliminary data.</text>
</comment>
<evidence type="ECO:0000256" key="2">
    <source>
        <dbReference type="ARBA" id="ARBA00022475"/>
    </source>
</evidence>
<keyword evidence="2" id="KW-1003">Cell membrane</keyword>
<dbReference type="PANTHER" id="PTHR42709">
    <property type="entry name" value="ALKALINE PHOSPHATASE LIKE PROTEIN"/>
    <property type="match status" value="1"/>
</dbReference>
<proteinExistence type="predicted"/>
<evidence type="ECO:0000256" key="6">
    <source>
        <dbReference type="SAM" id="Phobius"/>
    </source>
</evidence>
<dbReference type="Proteomes" id="UP000179059">
    <property type="component" value="Unassembled WGS sequence"/>
</dbReference>
<protein>
    <recommendedName>
        <fullName evidence="7">VTT domain-containing protein</fullName>
    </recommendedName>
</protein>
<accession>A0A1G2C869</accession>
<dbReference type="InterPro" id="IPR032816">
    <property type="entry name" value="VTT_dom"/>
</dbReference>
<gene>
    <name evidence="8" type="ORF">A2855_00270</name>
</gene>
<feature type="transmembrane region" description="Helical" evidence="6">
    <location>
        <begin position="121"/>
        <end position="142"/>
    </location>
</feature>
<dbReference type="EMBL" id="MHKX01000030">
    <property type="protein sequence ID" value="OGY97582.1"/>
    <property type="molecule type" value="Genomic_DNA"/>
</dbReference>
<reference evidence="8 9" key="1">
    <citation type="journal article" date="2016" name="Nat. Commun.">
        <title>Thousands of microbial genomes shed light on interconnected biogeochemical processes in an aquifer system.</title>
        <authorList>
            <person name="Anantharaman K."/>
            <person name="Brown C.T."/>
            <person name="Hug L.A."/>
            <person name="Sharon I."/>
            <person name="Castelle C.J."/>
            <person name="Probst A.J."/>
            <person name="Thomas B.C."/>
            <person name="Singh A."/>
            <person name="Wilkins M.J."/>
            <person name="Karaoz U."/>
            <person name="Brodie E.L."/>
            <person name="Williams K.H."/>
            <person name="Hubbard S.S."/>
            <person name="Banfield J.F."/>
        </authorList>
    </citation>
    <scope>NUCLEOTIDE SEQUENCE [LARGE SCALE GENOMIC DNA]</scope>
</reference>
<dbReference type="PANTHER" id="PTHR42709:SF6">
    <property type="entry name" value="UNDECAPRENYL PHOSPHATE TRANSPORTER A"/>
    <property type="match status" value="1"/>
</dbReference>
<feature type="domain" description="VTT" evidence="7">
    <location>
        <begin position="39"/>
        <end position="165"/>
    </location>
</feature>
<feature type="transmembrane region" description="Helical" evidence="6">
    <location>
        <begin position="180"/>
        <end position="197"/>
    </location>
</feature>
<dbReference type="Pfam" id="PF09335">
    <property type="entry name" value="VTT_dom"/>
    <property type="match status" value="1"/>
</dbReference>
<evidence type="ECO:0000313" key="8">
    <source>
        <dbReference type="EMBL" id="OGY97582.1"/>
    </source>
</evidence>
<evidence type="ECO:0000256" key="4">
    <source>
        <dbReference type="ARBA" id="ARBA00022989"/>
    </source>
</evidence>
<keyword evidence="4 6" id="KW-1133">Transmembrane helix</keyword>
<comment type="subcellular location">
    <subcellularLocation>
        <location evidence="1">Cell membrane</location>
        <topology evidence="1">Multi-pass membrane protein</topology>
    </subcellularLocation>
</comment>
<dbReference type="InterPro" id="IPR051311">
    <property type="entry name" value="DedA_domain"/>
</dbReference>
<sequence>MIPAIPDVFADALPIISQALAAVGPFKYLIIFVGGIIEGPVLTVATGFLLRSNLFDLTPLFLALALGDLVGDAAWYYIGRHFAGPVLERHGRFLTLTPEMYEKIKEKFHQHHSLILFTSKLTMGFGMALAMLMTAGAARISFRSYMFWNALGEIIYLVALLALGYFLGDLYVTIEKGFKTIFIVTSAIMILAGLYLYSNYLRKRTVSE</sequence>